<keyword evidence="4" id="KW-0479">Metal-binding</keyword>
<keyword evidence="8" id="KW-0862">Zinc</keyword>
<comment type="caution">
    <text evidence="10">The sequence shown here is derived from an EMBL/GenBank/DDBJ whole genome shotgun (WGS) entry which is preliminary data.</text>
</comment>
<evidence type="ECO:0000256" key="6">
    <source>
        <dbReference type="ARBA" id="ARBA00022801"/>
    </source>
</evidence>
<feature type="non-terminal residue" evidence="10">
    <location>
        <position position="78"/>
    </location>
</feature>
<reference evidence="10 11" key="1">
    <citation type="submission" date="2019-09" db="EMBL/GenBank/DDBJ databases">
        <title>Bird 10,000 Genomes (B10K) Project - Family phase.</title>
        <authorList>
            <person name="Zhang G."/>
        </authorList>
    </citation>
    <scope>NUCLEOTIDE SEQUENCE [LARGE SCALE GENOMIC DNA]</scope>
    <source>
        <strain evidence="10">OUT-0037</strain>
        <tissue evidence="10">Liver</tissue>
    </source>
</reference>
<dbReference type="InterPro" id="IPR017856">
    <property type="entry name" value="Integrase-like_N"/>
</dbReference>
<keyword evidence="3" id="KW-0540">Nuclease</keyword>
<evidence type="ECO:0000256" key="1">
    <source>
        <dbReference type="ARBA" id="ARBA00022679"/>
    </source>
</evidence>
<dbReference type="GO" id="GO:0035613">
    <property type="term" value="F:RNA stem-loop binding"/>
    <property type="evidence" value="ECO:0007669"/>
    <property type="project" value="TreeGrafter"/>
</dbReference>
<evidence type="ECO:0000256" key="2">
    <source>
        <dbReference type="ARBA" id="ARBA00022695"/>
    </source>
</evidence>
<evidence type="ECO:0000256" key="3">
    <source>
        <dbReference type="ARBA" id="ARBA00022722"/>
    </source>
</evidence>
<dbReference type="SUPFAM" id="SSF46919">
    <property type="entry name" value="N-terminal Zn binding domain of HIV integrase"/>
    <property type="match status" value="1"/>
</dbReference>
<feature type="non-terminal residue" evidence="10">
    <location>
        <position position="1"/>
    </location>
</feature>
<name>A0A7K7M276_9PASS</name>
<organism evidence="10 11">
    <name type="scientific">Brachypodius melanocephalos</name>
    <name type="common">black-headed bulbul</name>
    <dbReference type="NCBI Taxonomy" id="3235156"/>
    <lineage>
        <taxon>Eukaryota</taxon>
        <taxon>Metazoa</taxon>
        <taxon>Chordata</taxon>
        <taxon>Craniata</taxon>
        <taxon>Vertebrata</taxon>
        <taxon>Euteleostomi</taxon>
        <taxon>Archelosauria</taxon>
        <taxon>Archosauria</taxon>
        <taxon>Dinosauria</taxon>
        <taxon>Saurischia</taxon>
        <taxon>Theropoda</taxon>
        <taxon>Coelurosauria</taxon>
        <taxon>Aves</taxon>
        <taxon>Neognathae</taxon>
        <taxon>Neoaves</taxon>
        <taxon>Telluraves</taxon>
        <taxon>Australaves</taxon>
        <taxon>Passeriformes</taxon>
        <taxon>Sylvioidea</taxon>
        <taxon>Pycnonotidae</taxon>
        <taxon>Brachypodius</taxon>
    </lineage>
</organism>
<dbReference type="GO" id="GO:0016787">
    <property type="term" value="F:hydrolase activity"/>
    <property type="evidence" value="ECO:0007669"/>
    <property type="project" value="UniProtKB-KW"/>
</dbReference>
<keyword evidence="6" id="KW-0378">Hydrolase</keyword>
<evidence type="ECO:0000256" key="5">
    <source>
        <dbReference type="ARBA" id="ARBA00022759"/>
    </source>
</evidence>
<sequence>APVQLASLPDIFQKAKLSHQQFHQNIPGLLCQFHLRRDQAKAVVATCPDCQKLAIPSLGLGVNLRGLGSCEVWQTDVT</sequence>
<dbReference type="GO" id="GO:0004519">
    <property type="term" value="F:endonuclease activity"/>
    <property type="evidence" value="ECO:0007669"/>
    <property type="project" value="UniProtKB-KW"/>
</dbReference>
<keyword evidence="5" id="KW-0255">Endonuclease</keyword>
<dbReference type="AlphaFoldDB" id="A0A7K7M276"/>
<keyword evidence="8" id="KW-0863">Zinc-finger</keyword>
<keyword evidence="1" id="KW-0808">Transferase</keyword>
<keyword evidence="2" id="KW-0548">Nucleotidyltransferase</keyword>
<dbReference type="PANTHER" id="PTHR41694">
    <property type="entry name" value="ENDOGENOUS RETROVIRUS GROUP K MEMBER POL PROTEIN"/>
    <property type="match status" value="1"/>
</dbReference>
<feature type="domain" description="Integrase-type" evidence="9">
    <location>
        <begin position="10"/>
        <end position="51"/>
    </location>
</feature>
<dbReference type="PROSITE" id="PS50876">
    <property type="entry name" value="ZF_INTEGRASE"/>
    <property type="match status" value="1"/>
</dbReference>
<dbReference type="PANTHER" id="PTHR41694:SF3">
    <property type="entry name" value="RNA-DIRECTED DNA POLYMERASE-RELATED"/>
    <property type="match status" value="1"/>
</dbReference>
<evidence type="ECO:0000259" key="9">
    <source>
        <dbReference type="PROSITE" id="PS50876"/>
    </source>
</evidence>
<dbReference type="InterPro" id="IPR003308">
    <property type="entry name" value="Integrase_Zn-bd_dom_N"/>
</dbReference>
<keyword evidence="11" id="KW-1185">Reference proteome</keyword>
<dbReference type="GO" id="GO:0003964">
    <property type="term" value="F:RNA-directed DNA polymerase activity"/>
    <property type="evidence" value="ECO:0007669"/>
    <property type="project" value="UniProtKB-KW"/>
</dbReference>
<dbReference type="Gene3D" id="1.10.10.200">
    <property type="match status" value="1"/>
</dbReference>
<dbReference type="GO" id="GO:0008270">
    <property type="term" value="F:zinc ion binding"/>
    <property type="evidence" value="ECO:0007669"/>
    <property type="project" value="UniProtKB-KW"/>
</dbReference>
<evidence type="ECO:0000256" key="7">
    <source>
        <dbReference type="ARBA" id="ARBA00022918"/>
    </source>
</evidence>
<evidence type="ECO:0000256" key="8">
    <source>
        <dbReference type="PROSITE-ProRule" id="PRU00450"/>
    </source>
</evidence>
<gene>
    <name evidence="10" type="primary">Ervk19_4</name>
    <name evidence="10" type="ORF">BRAATR_R14102</name>
</gene>
<keyword evidence="7" id="KW-0695">RNA-directed DNA polymerase</keyword>
<evidence type="ECO:0000256" key="4">
    <source>
        <dbReference type="ARBA" id="ARBA00022723"/>
    </source>
</evidence>
<evidence type="ECO:0000313" key="11">
    <source>
        <dbReference type="Proteomes" id="UP000540762"/>
    </source>
</evidence>
<protein>
    <submittedName>
        <fullName evidence="10">POK19 protein</fullName>
    </submittedName>
</protein>
<proteinExistence type="predicted"/>
<dbReference type="EMBL" id="VZSR01000938">
    <property type="protein sequence ID" value="NWZ36852.1"/>
    <property type="molecule type" value="Genomic_DNA"/>
</dbReference>
<dbReference type="Proteomes" id="UP000540762">
    <property type="component" value="Unassembled WGS sequence"/>
</dbReference>
<accession>A0A7K7M276</accession>
<evidence type="ECO:0000313" key="10">
    <source>
        <dbReference type="EMBL" id="NWZ36852.1"/>
    </source>
</evidence>
<dbReference type="Pfam" id="PF02022">
    <property type="entry name" value="Integrase_Zn"/>
    <property type="match status" value="1"/>
</dbReference>